<gene>
    <name evidence="7" type="ORF">ACK2TP_07020</name>
</gene>
<reference evidence="7 8" key="1">
    <citation type="submission" date="2024-12" db="EMBL/GenBank/DDBJ databases">
        <authorList>
            <person name="Lee Y."/>
        </authorList>
    </citation>
    <scope>NUCLEOTIDE SEQUENCE [LARGE SCALE GENOMIC DNA]</scope>
    <source>
        <strain evidence="7 8">03SUJ4</strain>
    </source>
</reference>
<keyword evidence="8" id="KW-1185">Reference proteome</keyword>
<dbReference type="EMBL" id="JBJYXY010000001">
    <property type="protein sequence ID" value="MFN2975509.1"/>
    <property type="molecule type" value="Genomic_DNA"/>
</dbReference>
<evidence type="ECO:0000256" key="4">
    <source>
        <dbReference type="ARBA" id="ARBA00023136"/>
    </source>
</evidence>
<keyword evidence="2 5" id="KW-0812">Transmembrane</keyword>
<dbReference type="InterPro" id="IPR007267">
    <property type="entry name" value="GtrA_DPMS_TM"/>
</dbReference>
<accession>A0ABW9KIF7</accession>
<feature type="transmembrane region" description="Helical" evidence="5">
    <location>
        <begin position="118"/>
        <end position="137"/>
    </location>
</feature>
<keyword evidence="3 5" id="KW-1133">Transmembrane helix</keyword>
<evidence type="ECO:0000313" key="8">
    <source>
        <dbReference type="Proteomes" id="UP001634747"/>
    </source>
</evidence>
<feature type="transmembrane region" description="Helical" evidence="5">
    <location>
        <begin position="45"/>
        <end position="67"/>
    </location>
</feature>
<evidence type="ECO:0000256" key="1">
    <source>
        <dbReference type="ARBA" id="ARBA00004141"/>
    </source>
</evidence>
<dbReference type="Proteomes" id="UP001634747">
    <property type="component" value="Unassembled WGS sequence"/>
</dbReference>
<evidence type="ECO:0000313" key="7">
    <source>
        <dbReference type="EMBL" id="MFN2975509.1"/>
    </source>
</evidence>
<comment type="caution">
    <text evidence="7">The sequence shown here is derived from an EMBL/GenBank/DDBJ whole genome shotgun (WGS) entry which is preliminary data.</text>
</comment>
<organism evidence="7 8">
    <name type="scientific">Terriglobus aquaticus</name>
    <dbReference type="NCBI Taxonomy" id="940139"/>
    <lineage>
        <taxon>Bacteria</taxon>
        <taxon>Pseudomonadati</taxon>
        <taxon>Acidobacteriota</taxon>
        <taxon>Terriglobia</taxon>
        <taxon>Terriglobales</taxon>
        <taxon>Acidobacteriaceae</taxon>
        <taxon>Terriglobus</taxon>
    </lineage>
</organism>
<keyword evidence="4 5" id="KW-0472">Membrane</keyword>
<sequence>MAGLADRIPKGEALRFLMAGASNTLFGMLDTFLFTWIFVRLRPDHAATMTSVAALVAMCINITVSFLTYKWFVFHTRGNYWQEYSRSFVVYVPSLLLSTFAVGPLAALLSHWLPRPALAPYAAQACIIAVAIVPQFLGHKNITFRKKAHPLP</sequence>
<feature type="transmembrane region" description="Helical" evidence="5">
    <location>
        <begin position="16"/>
        <end position="39"/>
    </location>
</feature>
<dbReference type="RefSeq" id="WP_263412967.1">
    <property type="nucleotide sequence ID" value="NZ_BAABBH010000001.1"/>
</dbReference>
<evidence type="ECO:0000259" key="6">
    <source>
        <dbReference type="Pfam" id="PF04138"/>
    </source>
</evidence>
<protein>
    <submittedName>
        <fullName evidence="7">GtrA family protein</fullName>
    </submittedName>
</protein>
<dbReference type="Pfam" id="PF04138">
    <property type="entry name" value="GtrA_DPMS_TM"/>
    <property type="match status" value="1"/>
</dbReference>
<evidence type="ECO:0000256" key="3">
    <source>
        <dbReference type="ARBA" id="ARBA00022989"/>
    </source>
</evidence>
<proteinExistence type="predicted"/>
<feature type="domain" description="GtrA/DPMS transmembrane" evidence="6">
    <location>
        <begin position="15"/>
        <end position="107"/>
    </location>
</feature>
<feature type="transmembrane region" description="Helical" evidence="5">
    <location>
        <begin position="88"/>
        <end position="112"/>
    </location>
</feature>
<name>A0ABW9KIF7_9BACT</name>
<comment type="subcellular location">
    <subcellularLocation>
        <location evidence="1">Membrane</location>
        <topology evidence="1">Multi-pass membrane protein</topology>
    </subcellularLocation>
</comment>
<evidence type="ECO:0000256" key="2">
    <source>
        <dbReference type="ARBA" id="ARBA00022692"/>
    </source>
</evidence>
<evidence type="ECO:0000256" key="5">
    <source>
        <dbReference type="SAM" id="Phobius"/>
    </source>
</evidence>